<evidence type="ECO:0000313" key="12">
    <source>
        <dbReference type="EMBL" id="DBA31037.1"/>
    </source>
</evidence>
<comment type="cofactor">
    <cofactor evidence="1">
        <name>Mn(2+)</name>
        <dbReference type="ChEBI" id="CHEBI:29035"/>
    </cofactor>
</comment>
<comment type="function">
    <text evidence="11">Functions as an RNA ligase, in vitro. The ligation reaction entails three nucleotidyl transfer steps. In the first step, the RNA ligase reacts with ATP in the absence of nucleic acid to form a covalent ligase-AMP intermediate and release pyrophosphate. In step 2, the ligase-AMP binds to the nucleic acid and transfers the adenylate to the 5'-PO4 terminus to form an adenylylated intermediate. In step 3, the RNA ligase directs the attack of the 3'-OH on the 5'-phosphoanhydride linkage, resulting in a repaired 3'-5' phosphodiester and release of AMP. Exhibits selectivity for single-stranded RNA substrates and may not have nick-sealing activity on double-stranded DNA-RNA hybrids. May play a role in maintaining RNA integrity under stress conditions, for example in response to reactive oxygen species (ROS).</text>
</comment>
<dbReference type="AlphaFoldDB" id="A0AAV3B2G4"/>
<evidence type="ECO:0000256" key="8">
    <source>
        <dbReference type="ARBA" id="ARBA00034038"/>
    </source>
</evidence>
<evidence type="ECO:0000256" key="6">
    <source>
        <dbReference type="ARBA" id="ARBA00022800"/>
    </source>
</evidence>
<evidence type="ECO:0000256" key="7">
    <source>
        <dbReference type="ARBA" id="ARBA00022840"/>
    </source>
</evidence>
<keyword evidence="7" id="KW-0067">ATP-binding</keyword>
<dbReference type="EMBL" id="DYDO01000002">
    <property type="protein sequence ID" value="DBA31037.1"/>
    <property type="molecule type" value="Genomic_DNA"/>
</dbReference>
<proteinExistence type="predicted"/>
<accession>A0AAV3B2G4</accession>
<dbReference type="GO" id="GO:0003972">
    <property type="term" value="F:RNA ligase (ATP) activity"/>
    <property type="evidence" value="ECO:0007669"/>
    <property type="project" value="UniProtKB-EC"/>
</dbReference>
<evidence type="ECO:0000256" key="11">
    <source>
        <dbReference type="ARBA" id="ARBA00045151"/>
    </source>
</evidence>
<protein>
    <recommendedName>
        <fullName evidence="9">RNA ligase 1</fullName>
        <ecNumber evidence="3">6.5.1.3</ecNumber>
    </recommendedName>
    <alternativeName>
        <fullName evidence="10">RNA ligase</fullName>
    </alternativeName>
</protein>
<evidence type="ECO:0000256" key="10">
    <source>
        <dbReference type="ARBA" id="ARBA00035432"/>
    </source>
</evidence>
<evidence type="ECO:0000256" key="3">
    <source>
        <dbReference type="ARBA" id="ARBA00012724"/>
    </source>
</evidence>
<evidence type="ECO:0000256" key="2">
    <source>
        <dbReference type="ARBA" id="ARBA00001946"/>
    </source>
</evidence>
<evidence type="ECO:0000256" key="5">
    <source>
        <dbReference type="ARBA" id="ARBA00022741"/>
    </source>
</evidence>
<evidence type="ECO:0000256" key="9">
    <source>
        <dbReference type="ARBA" id="ARBA00035168"/>
    </source>
</evidence>
<dbReference type="GO" id="GO:0000302">
    <property type="term" value="P:response to reactive oxygen species"/>
    <property type="evidence" value="ECO:0007669"/>
    <property type="project" value="InterPro"/>
</dbReference>
<reference evidence="12" key="1">
    <citation type="thesis" date="2020" institute="ProQuest LLC" country="789 East Eisenhower Parkway, Ann Arbor, MI, USA">
        <title>Comparative Genomics and Chromosome Evolution.</title>
        <authorList>
            <person name="Mudd A.B."/>
        </authorList>
    </citation>
    <scope>NUCLEOTIDE SEQUENCE</scope>
    <source>
        <strain evidence="12">1538</strain>
        <tissue evidence="12">Blood</tissue>
    </source>
</reference>
<dbReference type="Pfam" id="PF17720">
    <property type="entry name" value="RLIG1"/>
    <property type="match status" value="1"/>
</dbReference>
<comment type="catalytic activity">
    <reaction evidence="8">
        <text>ATP + (ribonucleotide)n-3'-hydroxyl + 5'-phospho-(ribonucleotide)m = (ribonucleotide)n+m + AMP + diphosphate.</text>
        <dbReference type="EC" id="6.5.1.3"/>
    </reaction>
</comment>
<comment type="caution">
    <text evidence="12">The sequence shown here is derived from an EMBL/GenBank/DDBJ whole genome shotgun (WGS) entry which is preliminary data.</text>
</comment>
<organism evidence="12 13">
    <name type="scientific">Pyxicephalus adspersus</name>
    <name type="common">African bullfrog</name>
    <dbReference type="NCBI Taxonomy" id="30357"/>
    <lineage>
        <taxon>Eukaryota</taxon>
        <taxon>Metazoa</taxon>
        <taxon>Chordata</taxon>
        <taxon>Craniata</taxon>
        <taxon>Vertebrata</taxon>
        <taxon>Euteleostomi</taxon>
        <taxon>Amphibia</taxon>
        <taxon>Batrachia</taxon>
        <taxon>Anura</taxon>
        <taxon>Neobatrachia</taxon>
        <taxon>Ranoidea</taxon>
        <taxon>Pyxicephalidae</taxon>
        <taxon>Pyxicephalinae</taxon>
        <taxon>Pyxicephalus</taxon>
    </lineage>
</organism>
<dbReference type="PANTHER" id="PTHR31219:SF2">
    <property type="entry name" value="RNA LIGASE 1"/>
    <property type="match status" value="1"/>
</dbReference>
<keyword evidence="5" id="KW-0547">Nucleotide-binding</keyword>
<dbReference type="Proteomes" id="UP001181693">
    <property type="component" value="Unassembled WGS sequence"/>
</dbReference>
<dbReference type="GO" id="GO:0042245">
    <property type="term" value="P:RNA repair"/>
    <property type="evidence" value="ECO:0007669"/>
    <property type="project" value="UniProtKB-KW"/>
</dbReference>
<dbReference type="InterPro" id="IPR041211">
    <property type="entry name" value="RLIG1"/>
</dbReference>
<keyword evidence="13" id="KW-1185">Reference proteome</keyword>
<dbReference type="PANTHER" id="PTHR31219">
    <property type="entry name" value="CHROMOSOME 28 C12ORF29 HOMOLOG"/>
    <property type="match status" value="1"/>
</dbReference>
<keyword evidence="6" id="KW-0692">RNA repair</keyword>
<dbReference type="GO" id="GO:0005524">
    <property type="term" value="F:ATP binding"/>
    <property type="evidence" value="ECO:0007669"/>
    <property type="project" value="UniProtKB-KW"/>
</dbReference>
<sequence length="292" mass="33113">MFKVVATETINPLALNADIHNALPTEKVDGTCCYVANHKGCPYLWARFDRKPTKQADKKFKKHVFSKGSSKEFIWNVDEDFRPVPDFWIPAKGVKRVEGKPYPDENGHIPGWVPVENSNKQYCWHSCAVNYTLGVAIVLRPRLDDPDSLEICLVHLSDLFEQTLELIGTNINGNPYGIGNKKNPIHLLVPHGAFLIRNLPALNPNSLISWFNHCQEGKVEGIVWHCKDGSLIKLHRHHLGLSWPLKDTHLNSKPVSIRVNLCEYEEASNSLLPQFSKLDSLHYDSLKDVLLD</sequence>
<comment type="cofactor">
    <cofactor evidence="2">
        <name>Mg(2+)</name>
        <dbReference type="ChEBI" id="CHEBI:18420"/>
    </cofactor>
</comment>
<name>A0AAV3B2G4_PYXAD</name>
<dbReference type="EC" id="6.5.1.3" evidence="3"/>
<gene>
    <name evidence="12" type="ORF">GDO54_006952</name>
</gene>
<keyword evidence="4" id="KW-0436">Ligase</keyword>
<evidence type="ECO:0000313" key="13">
    <source>
        <dbReference type="Proteomes" id="UP001181693"/>
    </source>
</evidence>
<evidence type="ECO:0000256" key="4">
    <source>
        <dbReference type="ARBA" id="ARBA00022598"/>
    </source>
</evidence>
<evidence type="ECO:0000256" key="1">
    <source>
        <dbReference type="ARBA" id="ARBA00001936"/>
    </source>
</evidence>